<dbReference type="OrthoDB" id="9800865at2"/>
<feature type="binding site" evidence="16">
    <location>
        <position position="51"/>
    </location>
    <ligand>
        <name>Zn(2+)</name>
        <dbReference type="ChEBI" id="CHEBI:29105"/>
        <note>catalytic</note>
    </ligand>
</feature>
<evidence type="ECO:0000256" key="2">
    <source>
        <dbReference type="ARBA" id="ARBA00004882"/>
    </source>
</evidence>
<protein>
    <recommendedName>
        <fullName evidence="13">Riboflavin biosynthesis protein RibD</fullName>
    </recommendedName>
    <domain>
        <recommendedName>
            <fullName evidence="13">Diaminohydroxyphosphoribosylaminopyrimidine deaminase</fullName>
            <shortName evidence="13">DRAP deaminase</shortName>
            <ecNumber evidence="13">3.5.4.26</ecNumber>
        </recommendedName>
        <alternativeName>
            <fullName evidence="13">Riboflavin-specific deaminase</fullName>
        </alternativeName>
    </domain>
    <domain>
        <recommendedName>
            <fullName evidence="13">5-amino-6-(5-phosphoribosylamino)uracil reductase</fullName>
            <ecNumber evidence="13">1.1.1.193</ecNumber>
        </recommendedName>
        <alternativeName>
            <fullName evidence="13">HTP reductase</fullName>
        </alternativeName>
    </domain>
</protein>
<dbReference type="SUPFAM" id="SSF53597">
    <property type="entry name" value="Dihydrofolate reductase-like"/>
    <property type="match status" value="1"/>
</dbReference>
<dbReference type="Gene3D" id="3.40.430.10">
    <property type="entry name" value="Dihydrofolate Reductase, subunit A"/>
    <property type="match status" value="1"/>
</dbReference>
<name>A0A0P7AZI8_9FLAO</name>
<feature type="active site" description="Proton donor" evidence="14">
    <location>
        <position position="53"/>
    </location>
</feature>
<accession>A0A0P7AZI8</accession>
<comment type="catalytic activity">
    <reaction evidence="13">
        <text>2,5-diamino-6-hydroxy-4-(5-phosphoribosylamino)-pyrimidine + H2O + H(+) = 5-amino-6-(5-phospho-D-ribosylamino)uracil + NH4(+)</text>
        <dbReference type="Rhea" id="RHEA:21868"/>
        <dbReference type="ChEBI" id="CHEBI:15377"/>
        <dbReference type="ChEBI" id="CHEBI:15378"/>
        <dbReference type="ChEBI" id="CHEBI:28938"/>
        <dbReference type="ChEBI" id="CHEBI:58453"/>
        <dbReference type="ChEBI" id="CHEBI:58614"/>
        <dbReference type="EC" id="3.5.4.26"/>
    </reaction>
</comment>
<keyword evidence="10 13" id="KW-0521">NADP</keyword>
<reference evidence="18 19" key="1">
    <citation type="submission" date="2015-09" db="EMBL/GenBank/DDBJ databases">
        <title>Genome sequence of the marine flavobacterium Croceitalea dokdonensis DOKDO 023 that contains proton- and sodium-pumping rhodopsins.</title>
        <authorList>
            <person name="Kwon S.-K."/>
            <person name="Lee H.K."/>
            <person name="Kwak M.-J."/>
            <person name="Kim J.F."/>
        </authorList>
    </citation>
    <scope>NUCLEOTIDE SEQUENCE [LARGE SCALE GENOMIC DNA]</scope>
    <source>
        <strain evidence="18 19">DOKDO 023</strain>
    </source>
</reference>
<evidence type="ECO:0000313" key="19">
    <source>
        <dbReference type="Proteomes" id="UP000050280"/>
    </source>
</evidence>
<feature type="binding site" evidence="15">
    <location>
        <position position="179"/>
    </location>
    <ligand>
        <name>NADP(+)</name>
        <dbReference type="ChEBI" id="CHEBI:58349"/>
    </ligand>
</feature>
<proteinExistence type="inferred from homology"/>
<dbReference type="InterPro" id="IPR002125">
    <property type="entry name" value="CMP_dCMP_dom"/>
</dbReference>
<dbReference type="Proteomes" id="UP000050280">
    <property type="component" value="Unassembled WGS sequence"/>
</dbReference>
<sequence>MNIDEFYLLRCIQLAKNGLGTTAPNPMVGAVLVQNGKIIGEGYTSAYGGPHAEVNAIESVSKTSLLPSATLYVTLEPCSHFGKTPPCADVIIKHKIPKVVIGIQDPHDKVAGKGIKKLTEAGIEVHVGVLKKNCEEHHQRFLTYQTKNRPYIILKWAESADGYLAPDTSKRHLRPEPYWITNAYSRQLVHQWRSQEQAILVGTNTVIKDNPSLTARDWKGKSPIRIILDRQLRLKPHQRIFKPDAPTIVVHDIQNTPLGFNGIDYEALDFNNDPIPQLCTMMHRRQITSVIVEGGAKTLQSFIDNNLWDEARIFKNDVVFKTGLKAPVRLGKVISKVQVLNDTLTILKND</sequence>
<evidence type="ECO:0000256" key="6">
    <source>
        <dbReference type="ARBA" id="ARBA00022619"/>
    </source>
</evidence>
<evidence type="ECO:0000313" key="18">
    <source>
        <dbReference type="EMBL" id="KPM33689.1"/>
    </source>
</evidence>
<comment type="function">
    <text evidence="1 13">Converts 2,5-diamino-6-(ribosylamino)-4(3h)-pyrimidinone 5'-phosphate into 5-amino-6-(ribosylamino)-2,4(1h,3h)-pyrimidinedione 5'-phosphate.</text>
</comment>
<dbReference type="FunFam" id="3.40.140.10:FF:000025">
    <property type="entry name" value="Riboflavin biosynthesis protein RibD"/>
    <property type="match status" value="1"/>
</dbReference>
<comment type="similarity">
    <text evidence="4 13">In the N-terminal section; belongs to the cytidine and deoxycytidylate deaminase family.</text>
</comment>
<dbReference type="PROSITE" id="PS00903">
    <property type="entry name" value="CYT_DCMP_DEAMINASES_1"/>
    <property type="match status" value="1"/>
</dbReference>
<evidence type="ECO:0000256" key="13">
    <source>
        <dbReference type="PIRNR" id="PIRNR006769"/>
    </source>
</evidence>
<keyword evidence="19" id="KW-1185">Reference proteome</keyword>
<evidence type="ECO:0000256" key="16">
    <source>
        <dbReference type="PIRSR" id="PIRSR006769-3"/>
    </source>
</evidence>
<dbReference type="PIRSF" id="PIRSF006769">
    <property type="entry name" value="RibD"/>
    <property type="match status" value="1"/>
</dbReference>
<dbReference type="EMBL" id="LDJX01000001">
    <property type="protein sequence ID" value="KPM33689.1"/>
    <property type="molecule type" value="Genomic_DNA"/>
</dbReference>
<feature type="binding site" evidence="16">
    <location>
        <position position="78"/>
    </location>
    <ligand>
        <name>Zn(2+)</name>
        <dbReference type="ChEBI" id="CHEBI:29105"/>
        <note>catalytic</note>
    </ligand>
</feature>
<evidence type="ECO:0000256" key="5">
    <source>
        <dbReference type="ARBA" id="ARBA00007417"/>
    </source>
</evidence>
<dbReference type="NCBIfam" id="TIGR00326">
    <property type="entry name" value="eubact_ribD"/>
    <property type="match status" value="1"/>
</dbReference>
<dbReference type="InterPro" id="IPR016192">
    <property type="entry name" value="APOBEC/CMP_deaminase_Zn-bd"/>
</dbReference>
<dbReference type="GO" id="GO:0008703">
    <property type="term" value="F:5-amino-6-(5-phosphoribosylamino)uracil reductase activity"/>
    <property type="evidence" value="ECO:0007669"/>
    <property type="project" value="UniProtKB-EC"/>
</dbReference>
<feature type="domain" description="CMP/dCMP-type deaminase" evidence="17">
    <location>
        <begin position="2"/>
        <end position="126"/>
    </location>
</feature>
<keyword evidence="12" id="KW-0511">Multifunctional enzyme</keyword>
<evidence type="ECO:0000256" key="3">
    <source>
        <dbReference type="ARBA" id="ARBA00004910"/>
    </source>
</evidence>
<feature type="binding site" evidence="15">
    <location>
        <position position="205"/>
    </location>
    <ligand>
        <name>NADP(+)</name>
        <dbReference type="ChEBI" id="CHEBI:58349"/>
    </ligand>
</feature>
<dbReference type="PANTHER" id="PTHR38011:SF7">
    <property type="entry name" value="2,5-DIAMINO-6-RIBOSYLAMINO-4(3H)-PYRIMIDINONE 5'-PHOSPHATE REDUCTASE"/>
    <property type="match status" value="1"/>
</dbReference>
<feature type="binding site" evidence="15">
    <location>
        <position position="157"/>
    </location>
    <ligand>
        <name>NADP(+)</name>
        <dbReference type="ChEBI" id="CHEBI:58349"/>
    </ligand>
</feature>
<dbReference type="InterPro" id="IPR002734">
    <property type="entry name" value="RibDG_C"/>
</dbReference>
<evidence type="ECO:0000256" key="8">
    <source>
        <dbReference type="ARBA" id="ARBA00022801"/>
    </source>
</evidence>
<dbReference type="Pfam" id="PF01872">
    <property type="entry name" value="RibD_C"/>
    <property type="match status" value="1"/>
</dbReference>
<comment type="cofactor">
    <cofactor evidence="13 16">
        <name>Zn(2+)</name>
        <dbReference type="ChEBI" id="CHEBI:29105"/>
    </cofactor>
    <text evidence="13 16">Binds 1 zinc ion.</text>
</comment>
<dbReference type="CDD" id="cd01284">
    <property type="entry name" value="Riboflavin_deaminase-reductase"/>
    <property type="match status" value="1"/>
</dbReference>
<dbReference type="InterPro" id="IPR004794">
    <property type="entry name" value="Eubact_RibD"/>
</dbReference>
<feature type="binding site" evidence="16">
    <location>
        <position position="87"/>
    </location>
    <ligand>
        <name>Zn(2+)</name>
        <dbReference type="ChEBI" id="CHEBI:29105"/>
        <note>catalytic</note>
    </ligand>
</feature>
<dbReference type="PROSITE" id="PS51747">
    <property type="entry name" value="CYT_DCMP_DEAMINASES_2"/>
    <property type="match status" value="1"/>
</dbReference>
<dbReference type="EC" id="1.1.1.193" evidence="13"/>
<dbReference type="EC" id="3.5.4.26" evidence="13"/>
<dbReference type="AlphaFoldDB" id="A0A0P7AZI8"/>
<dbReference type="GO" id="GO:0009231">
    <property type="term" value="P:riboflavin biosynthetic process"/>
    <property type="evidence" value="ECO:0007669"/>
    <property type="project" value="UniProtKB-UniPathway"/>
</dbReference>
<dbReference type="Gene3D" id="3.40.140.10">
    <property type="entry name" value="Cytidine Deaminase, domain 2"/>
    <property type="match status" value="1"/>
</dbReference>
<keyword evidence="8 13" id="KW-0378">Hydrolase</keyword>
<evidence type="ECO:0000259" key="17">
    <source>
        <dbReference type="PROSITE" id="PS51747"/>
    </source>
</evidence>
<comment type="caution">
    <text evidence="18">The sequence shown here is derived from an EMBL/GenBank/DDBJ whole genome shotgun (WGS) entry which is preliminary data.</text>
</comment>
<dbReference type="SUPFAM" id="SSF53927">
    <property type="entry name" value="Cytidine deaminase-like"/>
    <property type="match status" value="1"/>
</dbReference>
<comment type="pathway">
    <text evidence="3 13">Cofactor biosynthesis; riboflavin biosynthesis; 5-amino-6-(D-ribitylamino)uracil from GTP: step 3/4.</text>
</comment>
<feature type="binding site" evidence="15">
    <location>
        <position position="216"/>
    </location>
    <ligand>
        <name>substrate</name>
    </ligand>
</feature>
<feature type="binding site" evidence="15">
    <location>
        <position position="193"/>
    </location>
    <ligand>
        <name>substrate</name>
    </ligand>
</feature>
<dbReference type="InterPro" id="IPR050765">
    <property type="entry name" value="Riboflavin_Biosynth_HTPR"/>
</dbReference>
<evidence type="ECO:0000256" key="11">
    <source>
        <dbReference type="ARBA" id="ARBA00023002"/>
    </source>
</evidence>
<evidence type="ECO:0000256" key="7">
    <source>
        <dbReference type="ARBA" id="ARBA00022723"/>
    </source>
</evidence>
<evidence type="ECO:0000256" key="9">
    <source>
        <dbReference type="ARBA" id="ARBA00022833"/>
    </source>
</evidence>
<comment type="catalytic activity">
    <reaction evidence="13">
        <text>5-amino-6-(5-phospho-D-ribitylamino)uracil + NADP(+) = 5-amino-6-(5-phospho-D-ribosylamino)uracil + NADPH + H(+)</text>
        <dbReference type="Rhea" id="RHEA:17845"/>
        <dbReference type="ChEBI" id="CHEBI:15378"/>
        <dbReference type="ChEBI" id="CHEBI:57783"/>
        <dbReference type="ChEBI" id="CHEBI:58349"/>
        <dbReference type="ChEBI" id="CHEBI:58421"/>
        <dbReference type="ChEBI" id="CHEBI:58453"/>
        <dbReference type="EC" id="1.1.1.193"/>
    </reaction>
</comment>
<keyword evidence="7 13" id="KW-0479">Metal-binding</keyword>
<dbReference type="PATRIC" id="fig|1300341.3.peg.588"/>
<keyword evidence="6 13" id="KW-0686">Riboflavin biosynthesis</keyword>
<feature type="binding site" evidence="15">
    <location>
        <position position="209"/>
    </location>
    <ligand>
        <name>NADP(+)</name>
        <dbReference type="ChEBI" id="CHEBI:58349"/>
    </ligand>
</feature>
<dbReference type="GO" id="GO:0008270">
    <property type="term" value="F:zinc ion binding"/>
    <property type="evidence" value="ECO:0007669"/>
    <property type="project" value="InterPro"/>
</dbReference>
<dbReference type="RefSeq" id="WP_054557839.1">
    <property type="nucleotide sequence ID" value="NZ_LDJX01000001.1"/>
</dbReference>
<feature type="binding site" evidence="15">
    <location>
        <position position="213"/>
    </location>
    <ligand>
        <name>substrate</name>
    </ligand>
</feature>
<dbReference type="UniPathway" id="UPA00275">
    <property type="reaction ID" value="UER00401"/>
</dbReference>
<evidence type="ECO:0000256" key="12">
    <source>
        <dbReference type="ARBA" id="ARBA00023268"/>
    </source>
</evidence>
<comment type="pathway">
    <text evidence="2 13">Cofactor biosynthesis; riboflavin biosynthesis; 5-amino-6-(D-ribitylamino)uracil from GTP: step 2/4.</text>
</comment>
<gene>
    <name evidence="18" type="ORF">I595_595</name>
</gene>
<dbReference type="InterPro" id="IPR024072">
    <property type="entry name" value="DHFR-like_dom_sf"/>
</dbReference>
<evidence type="ECO:0000256" key="14">
    <source>
        <dbReference type="PIRSR" id="PIRSR006769-1"/>
    </source>
</evidence>
<keyword evidence="9 13" id="KW-0862">Zinc</keyword>
<dbReference type="GO" id="GO:0008835">
    <property type="term" value="F:diaminohydroxyphosphoribosylaminopyrimidine deaminase activity"/>
    <property type="evidence" value="ECO:0007669"/>
    <property type="project" value="UniProtKB-EC"/>
</dbReference>
<feature type="binding site" evidence="15">
    <location>
        <begin position="295"/>
        <end position="301"/>
    </location>
    <ligand>
        <name>NADP(+)</name>
        <dbReference type="ChEBI" id="CHEBI:58349"/>
    </ligand>
</feature>
<feature type="binding site" evidence="15">
    <location>
        <position position="293"/>
    </location>
    <ligand>
        <name>substrate</name>
    </ligand>
</feature>
<comment type="similarity">
    <text evidence="5 13">In the C-terminal section; belongs to the HTP reductase family.</text>
</comment>
<dbReference type="InterPro" id="IPR016193">
    <property type="entry name" value="Cytidine_deaminase-like"/>
</dbReference>
<evidence type="ECO:0000256" key="4">
    <source>
        <dbReference type="ARBA" id="ARBA00005259"/>
    </source>
</evidence>
<organism evidence="18 19">
    <name type="scientific">Croceitalea dokdonensis DOKDO 023</name>
    <dbReference type="NCBI Taxonomy" id="1300341"/>
    <lineage>
        <taxon>Bacteria</taxon>
        <taxon>Pseudomonadati</taxon>
        <taxon>Bacteroidota</taxon>
        <taxon>Flavobacteriia</taxon>
        <taxon>Flavobacteriales</taxon>
        <taxon>Flavobacteriaceae</taxon>
        <taxon>Croceitalea</taxon>
    </lineage>
</organism>
<evidence type="ECO:0000256" key="10">
    <source>
        <dbReference type="ARBA" id="ARBA00022857"/>
    </source>
</evidence>
<dbReference type="STRING" id="1300341.I595_595"/>
<dbReference type="Pfam" id="PF00383">
    <property type="entry name" value="dCMP_cyt_deam_1"/>
    <property type="match status" value="1"/>
</dbReference>
<dbReference type="PANTHER" id="PTHR38011">
    <property type="entry name" value="DIHYDROFOLATE REDUCTASE FAMILY PROTEIN (AFU_ORTHOLOGUE AFUA_8G06820)"/>
    <property type="match status" value="1"/>
</dbReference>
<evidence type="ECO:0000256" key="15">
    <source>
        <dbReference type="PIRSR" id="PIRSR006769-2"/>
    </source>
</evidence>
<keyword evidence="11 13" id="KW-0560">Oxidoreductase</keyword>
<evidence type="ECO:0000256" key="1">
    <source>
        <dbReference type="ARBA" id="ARBA00002151"/>
    </source>
</evidence>